<feature type="transmembrane region" description="Helical" evidence="2">
    <location>
        <begin position="242"/>
        <end position="265"/>
    </location>
</feature>
<feature type="transmembrane region" description="Helical" evidence="2">
    <location>
        <begin position="138"/>
        <end position="157"/>
    </location>
</feature>
<dbReference type="EMBL" id="JBIAPK010000009">
    <property type="protein sequence ID" value="MFF3342331.1"/>
    <property type="molecule type" value="Genomic_DNA"/>
</dbReference>
<feature type="transmembrane region" description="Helical" evidence="2">
    <location>
        <begin position="105"/>
        <end position="126"/>
    </location>
</feature>
<feature type="transmembrane region" description="Helical" evidence="2">
    <location>
        <begin position="581"/>
        <end position="602"/>
    </location>
</feature>
<keyword evidence="2" id="KW-1133">Transmembrane helix</keyword>
<feature type="transmembrane region" description="Helical" evidence="2">
    <location>
        <begin position="608"/>
        <end position="628"/>
    </location>
</feature>
<feature type="compositionally biased region" description="Low complexity" evidence="1">
    <location>
        <begin position="366"/>
        <end position="382"/>
    </location>
</feature>
<feature type="transmembrane region" description="Helical" evidence="2">
    <location>
        <begin position="836"/>
        <end position="857"/>
    </location>
</feature>
<sequence length="901" mass="89650">MENAPPPAEELVILDRELGHIEARRAQLLARRAWLLSVMQQAAAPQNPFSPPAPAFGAGHAPQNPRAPRDASPRSAQNVLLTLGGILLTIAAVAFTLVSWGHMGIGGRAAVLGAVTALALAAPVLLLRRGLVSTAESVAALGLALTVLDAYAVHRVAAPDTDGLAYTAISSAALAALWAAYGLGFGRLRLPLPAALITAQLPLVLWALAVGAGPLTLTWALLATAAFDVAVALWGTGRVRPLACAGAWLTGAGALLSAGAMSLAADTSSDALRPGVLLLAIAALALFAAWRTPARAPQPAAPAGGETPTRQTATPSPESGTPAPHPTAPTPHEAPAPDGHAPSPRAVAPTQHEAPSPRTGASYPDSGAPAPHGPAPSQASGWSSHAVASSAVAGLAVLAAVGGVLRPAVPGAWAVPVYVLCAVALLAVVRAGLPRAMALGLAGSSGAVLAAGTLWALPPVAVSLLGPAAWVERPWSGAPAGVRAALSSEAPWSWTATASLVLLTVAAVAVAAGRRPTAPGSAWRTPAACAALALAWAAAYATPAALGFGYPAAVTLYVLLTAAPLALAVRPSLTGAATAPGAPLALTALACALASAVSVSLLSLAAQTATLAVLGILLPLFGAAAVLAKGSVTPPVAAVAAVVYATGLTGAVAASCALAPHQAALAVLAVPTAVAALAARIRGHITALPLEVAGAGAGLLAIGLAAGHAPVLALVLALCGVIAAGTAVRADRRPVGYAAAVFFVLATWVRLGASDVVTPEAYTLPVTVPALVTGVLRRRRDPAASSWTAYGPGLAATLLPSLIAAWGDQHWLRPLLLGAAALALTLTGARHRLQAPLVLGSAALALVALHELAPYVVQVVGALPRWLPPAVAGLLLLAVGATYEQRLRDARRLRDTLGRMR</sequence>
<feature type="transmembrane region" description="Helical" evidence="2">
    <location>
        <begin position="635"/>
        <end position="655"/>
    </location>
</feature>
<gene>
    <name evidence="3" type="ORF">ACFYWW_27015</name>
</gene>
<dbReference type="NCBIfam" id="NF047321">
    <property type="entry name" value="SCO7613_CTERM"/>
    <property type="match status" value="1"/>
</dbReference>
<name>A0ABW6RLB9_9ACTN</name>
<keyword evidence="2" id="KW-0812">Transmembrane</keyword>
<evidence type="ECO:0000313" key="4">
    <source>
        <dbReference type="Proteomes" id="UP001601976"/>
    </source>
</evidence>
<feature type="transmembrane region" description="Helical" evidence="2">
    <location>
        <begin position="525"/>
        <end position="542"/>
    </location>
</feature>
<feature type="transmembrane region" description="Helical" evidence="2">
    <location>
        <begin position="411"/>
        <end position="429"/>
    </location>
</feature>
<feature type="transmembrane region" description="Helical" evidence="2">
    <location>
        <begin position="163"/>
        <end position="183"/>
    </location>
</feature>
<feature type="transmembrane region" description="Helical" evidence="2">
    <location>
        <begin position="215"/>
        <end position="235"/>
    </location>
</feature>
<protein>
    <submittedName>
        <fullName evidence="3">SCO7613 C-terminal domain-containing membrane protein</fullName>
    </submittedName>
</protein>
<feature type="region of interest" description="Disordered" evidence="1">
    <location>
        <begin position="296"/>
        <end position="382"/>
    </location>
</feature>
<feature type="transmembrane region" description="Helical" evidence="2">
    <location>
        <begin position="711"/>
        <end position="728"/>
    </location>
</feature>
<feature type="transmembrane region" description="Helical" evidence="2">
    <location>
        <begin position="863"/>
        <end position="883"/>
    </location>
</feature>
<comment type="caution">
    <text evidence="3">The sequence shown here is derived from an EMBL/GenBank/DDBJ whole genome shotgun (WGS) entry which is preliminary data.</text>
</comment>
<feature type="transmembrane region" description="Helical" evidence="2">
    <location>
        <begin position="759"/>
        <end position="776"/>
    </location>
</feature>
<organism evidence="3 4">
    <name type="scientific">Streptomyces flavidovirens</name>
    <dbReference type="NCBI Taxonomy" id="67298"/>
    <lineage>
        <taxon>Bacteria</taxon>
        <taxon>Bacillati</taxon>
        <taxon>Actinomycetota</taxon>
        <taxon>Actinomycetes</taxon>
        <taxon>Kitasatosporales</taxon>
        <taxon>Streptomycetaceae</taxon>
        <taxon>Streptomyces</taxon>
    </lineage>
</organism>
<evidence type="ECO:0000256" key="1">
    <source>
        <dbReference type="SAM" id="MobiDB-lite"/>
    </source>
</evidence>
<evidence type="ECO:0000256" key="2">
    <source>
        <dbReference type="SAM" id="Phobius"/>
    </source>
</evidence>
<feature type="transmembrane region" description="Helical" evidence="2">
    <location>
        <begin position="79"/>
        <end position="99"/>
    </location>
</feature>
<feature type="transmembrane region" description="Helical" evidence="2">
    <location>
        <begin position="661"/>
        <end position="679"/>
    </location>
</feature>
<feature type="transmembrane region" description="Helical" evidence="2">
    <location>
        <begin position="811"/>
        <end position="829"/>
    </location>
</feature>
<feature type="region of interest" description="Disordered" evidence="1">
    <location>
        <begin position="49"/>
        <end position="73"/>
    </location>
</feature>
<dbReference type="RefSeq" id="WP_387897246.1">
    <property type="nucleotide sequence ID" value="NZ_JBIAPK010000009.1"/>
</dbReference>
<feature type="compositionally biased region" description="Low complexity" evidence="1">
    <location>
        <begin position="296"/>
        <end position="310"/>
    </location>
</feature>
<feature type="transmembrane region" description="Helical" evidence="2">
    <location>
        <begin position="492"/>
        <end position="513"/>
    </location>
</feature>
<feature type="transmembrane region" description="Helical" evidence="2">
    <location>
        <begin position="386"/>
        <end position="405"/>
    </location>
</feature>
<keyword evidence="2" id="KW-0472">Membrane</keyword>
<proteinExistence type="predicted"/>
<feature type="transmembrane region" description="Helical" evidence="2">
    <location>
        <begin position="548"/>
        <end position="569"/>
    </location>
</feature>
<feature type="compositionally biased region" description="Pro residues" evidence="1">
    <location>
        <begin position="323"/>
        <end position="334"/>
    </location>
</feature>
<feature type="transmembrane region" description="Helical" evidence="2">
    <location>
        <begin position="735"/>
        <end position="753"/>
    </location>
</feature>
<keyword evidence="4" id="KW-1185">Reference proteome</keyword>
<evidence type="ECO:0000313" key="3">
    <source>
        <dbReference type="EMBL" id="MFF3342331.1"/>
    </source>
</evidence>
<reference evidence="3 4" key="1">
    <citation type="submission" date="2024-10" db="EMBL/GenBank/DDBJ databases">
        <title>The Natural Products Discovery Center: Release of the First 8490 Sequenced Strains for Exploring Actinobacteria Biosynthetic Diversity.</title>
        <authorList>
            <person name="Kalkreuter E."/>
            <person name="Kautsar S.A."/>
            <person name="Yang D."/>
            <person name="Bader C.D."/>
            <person name="Teijaro C.N."/>
            <person name="Fluegel L."/>
            <person name="Davis C.M."/>
            <person name="Simpson J.R."/>
            <person name="Lauterbach L."/>
            <person name="Steele A.D."/>
            <person name="Gui C."/>
            <person name="Meng S."/>
            <person name="Li G."/>
            <person name="Viehrig K."/>
            <person name="Ye F."/>
            <person name="Su P."/>
            <person name="Kiefer A.F."/>
            <person name="Nichols A."/>
            <person name="Cepeda A.J."/>
            <person name="Yan W."/>
            <person name="Fan B."/>
            <person name="Jiang Y."/>
            <person name="Adhikari A."/>
            <person name="Zheng C.-J."/>
            <person name="Schuster L."/>
            <person name="Cowan T.M."/>
            <person name="Smanski M.J."/>
            <person name="Chevrette M.G."/>
            <person name="De Carvalho L.P.S."/>
            <person name="Shen B."/>
        </authorList>
    </citation>
    <scope>NUCLEOTIDE SEQUENCE [LARGE SCALE GENOMIC DNA]</scope>
    <source>
        <strain evidence="3 4">NPDC003029</strain>
    </source>
</reference>
<dbReference type="Proteomes" id="UP001601976">
    <property type="component" value="Unassembled WGS sequence"/>
</dbReference>
<dbReference type="InterPro" id="IPR058062">
    <property type="entry name" value="SCO7613_C"/>
</dbReference>
<accession>A0ABW6RLB9</accession>
<feature type="transmembrane region" description="Helical" evidence="2">
    <location>
        <begin position="271"/>
        <end position="290"/>
    </location>
</feature>
<feature type="transmembrane region" description="Helical" evidence="2">
    <location>
        <begin position="788"/>
        <end position="805"/>
    </location>
</feature>